<feature type="compositionally biased region" description="Basic residues" evidence="20">
    <location>
        <begin position="1184"/>
        <end position="1200"/>
    </location>
</feature>
<reference evidence="25" key="4">
    <citation type="submission" date="2025-09" db="UniProtKB">
        <authorList>
            <consortium name="Ensembl"/>
        </authorList>
    </citation>
    <scope>IDENTIFICATION</scope>
    <source>
        <strain evidence="25">17573</strain>
    </source>
</reference>
<keyword evidence="3" id="KW-1003">Cell membrane</keyword>
<dbReference type="GO" id="GO:0090210">
    <property type="term" value="P:regulation of establishment of blood-brain barrier"/>
    <property type="evidence" value="ECO:0007669"/>
    <property type="project" value="Ensembl"/>
</dbReference>
<dbReference type="FunFam" id="3.80.10.10:FF:000242">
    <property type="entry name" value="Adhesion G protein-coupled receptor A2"/>
    <property type="match status" value="1"/>
</dbReference>
<dbReference type="FunFam" id="4.10.1240.10:FF:000036">
    <property type="entry name" value="Adhesion G protein-coupled receptor A2"/>
    <property type="match status" value="1"/>
</dbReference>
<dbReference type="SUPFAM" id="SSF52058">
    <property type="entry name" value="L domain-like"/>
    <property type="match status" value="1"/>
</dbReference>
<keyword evidence="8 22" id="KW-0732">Signal</keyword>
<evidence type="ECO:0000256" key="1">
    <source>
        <dbReference type="ARBA" id="ARBA00004651"/>
    </source>
</evidence>
<evidence type="ECO:0000256" key="17">
    <source>
        <dbReference type="ARBA" id="ARBA00023319"/>
    </source>
</evidence>
<dbReference type="SUPFAM" id="SSF48726">
    <property type="entry name" value="Immunoglobulin"/>
    <property type="match status" value="1"/>
</dbReference>
<dbReference type="InterPro" id="IPR051963">
    <property type="entry name" value="Adhesion_GPCR_A"/>
</dbReference>
<feature type="transmembrane region" description="Helical" evidence="21">
    <location>
        <begin position="1028"/>
        <end position="1048"/>
    </location>
</feature>
<evidence type="ECO:0000313" key="27">
    <source>
        <dbReference type="VGNC" id="VGNC:69453"/>
    </source>
</evidence>
<keyword evidence="6" id="KW-0879">Wnt signaling pathway</keyword>
<dbReference type="InterPro" id="IPR013783">
    <property type="entry name" value="Ig-like_fold"/>
</dbReference>
<evidence type="ECO:0000313" key="26">
    <source>
        <dbReference type="Proteomes" id="UP000006718"/>
    </source>
</evidence>
<keyword evidence="14" id="KW-0675">Receptor</keyword>
<dbReference type="GO" id="GO:0043542">
    <property type="term" value="P:endothelial cell migration"/>
    <property type="evidence" value="ECO:0007669"/>
    <property type="project" value="Ensembl"/>
</dbReference>
<dbReference type="InterPro" id="IPR058808">
    <property type="entry name" value="GAIN_ADGRA2/3"/>
</dbReference>
<feature type="signal peptide" evidence="22">
    <location>
        <begin position="1"/>
        <end position="33"/>
    </location>
</feature>
<evidence type="ECO:0000259" key="24">
    <source>
        <dbReference type="PROSITE" id="PS50835"/>
    </source>
</evidence>
<keyword evidence="26" id="KW-1185">Reference proteome</keyword>
<reference evidence="26" key="1">
    <citation type="journal article" date="2007" name="Science">
        <title>Evolutionary and biomedical insights from the rhesus macaque genome.</title>
        <authorList>
            <person name="Gibbs R.A."/>
            <person name="Rogers J."/>
            <person name="Katze M.G."/>
            <person name="Bumgarner R."/>
            <person name="Weinstock G.M."/>
            <person name="Mardis E.R."/>
            <person name="Remington K.A."/>
            <person name="Strausberg R.L."/>
            <person name="Venter J.C."/>
            <person name="Wilson R.K."/>
            <person name="Batzer M.A."/>
            <person name="Bustamante C.D."/>
            <person name="Eichler E.E."/>
            <person name="Hahn M.W."/>
            <person name="Hardison R.C."/>
            <person name="Makova K.D."/>
            <person name="Miller W."/>
            <person name="Milosavljevic A."/>
            <person name="Palermo R.E."/>
            <person name="Siepel A."/>
            <person name="Sikela J.M."/>
            <person name="Attaway T."/>
            <person name="Bell S."/>
            <person name="Bernard K.E."/>
            <person name="Buhay C.J."/>
            <person name="Chandrabose M.N."/>
            <person name="Dao M."/>
            <person name="Davis C."/>
            <person name="Delehaunty K.D."/>
            <person name="Ding Y."/>
            <person name="Dinh H.H."/>
            <person name="Dugan-Rocha S."/>
            <person name="Fulton L.A."/>
            <person name="Gabisi R.A."/>
            <person name="Garner T.T."/>
            <person name="Godfrey J."/>
            <person name="Hawes A.C."/>
            <person name="Hernandez J."/>
            <person name="Hines S."/>
            <person name="Holder M."/>
            <person name="Hume J."/>
            <person name="Jhangiani S.N."/>
            <person name="Joshi V."/>
            <person name="Khan Z.M."/>
            <person name="Kirkness E.F."/>
            <person name="Cree A."/>
            <person name="Fowler R.G."/>
            <person name="Lee S."/>
            <person name="Lewis L.R."/>
            <person name="Li Z."/>
            <person name="Liu Y.-S."/>
            <person name="Moore S.M."/>
            <person name="Muzny D."/>
            <person name="Nazareth L.V."/>
            <person name="Ngo D.N."/>
            <person name="Okwuonu G.O."/>
            <person name="Pai G."/>
            <person name="Parker D."/>
            <person name="Paul H.A."/>
            <person name="Pfannkoch C."/>
            <person name="Pohl C.S."/>
            <person name="Rogers Y.-H.C."/>
            <person name="Ruiz S.J."/>
            <person name="Sabo A."/>
            <person name="Santibanez J."/>
            <person name="Schneider B.W."/>
            <person name="Smith S.M."/>
            <person name="Sodergren E."/>
            <person name="Svatek A.F."/>
            <person name="Utterback T.R."/>
            <person name="Vattathil S."/>
            <person name="Warren W."/>
            <person name="White C.S."/>
            <person name="Chinwalla A.T."/>
            <person name="Feng Y."/>
            <person name="Halpern A.L."/>
            <person name="Hillier L.W."/>
            <person name="Huang X."/>
            <person name="Minx P."/>
            <person name="Nelson J.O."/>
            <person name="Pepin K.H."/>
            <person name="Qin X."/>
            <person name="Sutton G.G."/>
            <person name="Venter E."/>
            <person name="Walenz B.P."/>
            <person name="Wallis J.W."/>
            <person name="Worley K.C."/>
            <person name="Yang S.-P."/>
            <person name="Jones S.M."/>
            <person name="Marra M.A."/>
            <person name="Rocchi M."/>
            <person name="Schein J.E."/>
            <person name="Baertsch R."/>
            <person name="Clarke L."/>
            <person name="Csuros M."/>
            <person name="Glasscock J."/>
            <person name="Harris R.A."/>
            <person name="Havlak P."/>
            <person name="Jackson A.R."/>
            <person name="Jiang H."/>
            <person name="Liu Y."/>
            <person name="Messina D.N."/>
            <person name="Shen Y."/>
            <person name="Song H.X.-Z."/>
            <person name="Wylie T."/>
            <person name="Zhang L."/>
            <person name="Birney E."/>
            <person name="Han K."/>
            <person name="Konkel M.K."/>
            <person name="Lee J."/>
            <person name="Smit A.F.A."/>
            <person name="Ullmer B."/>
            <person name="Wang H."/>
            <person name="Xing J."/>
            <person name="Burhans R."/>
            <person name="Cheng Z."/>
            <person name="Karro J.E."/>
            <person name="Ma J."/>
            <person name="Raney B."/>
            <person name="She X."/>
            <person name="Cox M.J."/>
            <person name="Demuth J.P."/>
            <person name="Dumas L.J."/>
            <person name="Han S.-G."/>
            <person name="Hopkins J."/>
            <person name="Karimpour-Fard A."/>
            <person name="Kim Y.H."/>
            <person name="Pollack J.R."/>
            <person name="Vinar T."/>
            <person name="Addo-Quaye C."/>
            <person name="Degenhardt J."/>
            <person name="Denby A."/>
            <person name="Hubisz M.J."/>
            <person name="Indap A."/>
            <person name="Kosiol C."/>
            <person name="Lahn B.T."/>
            <person name="Lawson H.A."/>
            <person name="Marklein A."/>
            <person name="Nielsen R."/>
            <person name="Vallender E.J."/>
            <person name="Clark A.G."/>
            <person name="Ferguson B."/>
            <person name="Hernandez R.D."/>
            <person name="Hirani K."/>
            <person name="Kehrer-Sawatzki H."/>
            <person name="Kolb J."/>
            <person name="Patil S."/>
            <person name="Pu L.-L."/>
            <person name="Ren Y."/>
            <person name="Smith D.G."/>
            <person name="Wheeler D.A."/>
            <person name="Schenck I."/>
            <person name="Ball E.V."/>
            <person name="Chen R."/>
            <person name="Cooper D.N."/>
            <person name="Giardine B."/>
            <person name="Hsu F."/>
            <person name="Kent W.J."/>
            <person name="Lesk A."/>
            <person name="Nelson D.L."/>
            <person name="O'brien W.E."/>
            <person name="Pruefer K."/>
            <person name="Stenson P.D."/>
            <person name="Wallace J.C."/>
            <person name="Ke H."/>
            <person name="Liu X.-M."/>
            <person name="Wang P."/>
            <person name="Xiang A.P."/>
            <person name="Yang F."/>
            <person name="Barber G.P."/>
            <person name="Haussler D."/>
            <person name="Karolchik D."/>
            <person name="Kern A.D."/>
            <person name="Kuhn R.M."/>
            <person name="Smith K.E."/>
            <person name="Zwieg A.S."/>
        </authorList>
    </citation>
    <scope>NUCLEOTIDE SEQUENCE [LARGE SCALE GENOMIC DNA]</scope>
    <source>
        <strain evidence="26">17573</strain>
    </source>
</reference>
<dbReference type="InterPro" id="IPR036445">
    <property type="entry name" value="GPCR_2_extracell_dom_sf"/>
</dbReference>
<feature type="region of interest" description="Disordered" evidence="20">
    <location>
        <begin position="966"/>
        <end position="1000"/>
    </location>
</feature>
<dbReference type="FunFam" id="2.60.40.10:FF:000496">
    <property type="entry name" value="Adhesion G protein-coupled receptor A2"/>
    <property type="match status" value="1"/>
</dbReference>
<feature type="compositionally biased region" description="Polar residues" evidence="20">
    <location>
        <begin position="1226"/>
        <end position="1247"/>
    </location>
</feature>
<evidence type="ECO:0000256" key="3">
    <source>
        <dbReference type="ARBA" id="ARBA00022475"/>
    </source>
</evidence>
<reference evidence="25" key="2">
    <citation type="submission" date="2019-01" db="EMBL/GenBank/DDBJ databases">
        <authorList>
            <person name="Graves T."/>
            <person name="Eichler E.E."/>
            <person name="Wilson R.K."/>
        </authorList>
    </citation>
    <scope>NUCLEOTIDE SEQUENCE [LARGE SCALE GENOMIC DNA]</scope>
    <source>
        <strain evidence="25">17573</strain>
    </source>
</reference>
<evidence type="ECO:0000256" key="16">
    <source>
        <dbReference type="ARBA" id="ARBA00023224"/>
    </source>
</evidence>
<dbReference type="PROSITE" id="PS51450">
    <property type="entry name" value="LRR"/>
    <property type="match status" value="2"/>
</dbReference>
<dbReference type="GO" id="GO:0009986">
    <property type="term" value="C:cell surface"/>
    <property type="evidence" value="ECO:0007669"/>
    <property type="project" value="Ensembl"/>
</dbReference>
<keyword evidence="15" id="KW-0325">Glycoprotein</keyword>
<dbReference type="VGNC" id="VGNC:69453">
    <property type="gene designation" value="ADGRA2"/>
</dbReference>
<keyword evidence="11" id="KW-0297">G-protein coupled receptor</keyword>
<keyword evidence="4" id="KW-0433">Leucine-rich repeat</keyword>
<dbReference type="SMART" id="SM00369">
    <property type="entry name" value="LRR_TYP"/>
    <property type="match status" value="4"/>
</dbReference>
<evidence type="ECO:0000256" key="12">
    <source>
        <dbReference type="ARBA" id="ARBA00023136"/>
    </source>
</evidence>
<dbReference type="GO" id="GO:1990909">
    <property type="term" value="C:Wnt signalosome"/>
    <property type="evidence" value="ECO:0000318"/>
    <property type="project" value="GO_Central"/>
</dbReference>
<evidence type="ECO:0000256" key="20">
    <source>
        <dbReference type="SAM" id="MobiDB-lite"/>
    </source>
</evidence>
<evidence type="ECO:0000256" key="8">
    <source>
        <dbReference type="ARBA" id="ARBA00022729"/>
    </source>
</evidence>
<feature type="transmembrane region" description="Helical" evidence="21">
    <location>
        <begin position="937"/>
        <end position="959"/>
    </location>
</feature>
<dbReference type="PROSITE" id="PS50835">
    <property type="entry name" value="IG_LIKE"/>
    <property type="match status" value="1"/>
</dbReference>
<dbReference type="GO" id="GO:0050920">
    <property type="term" value="P:regulation of chemotaxis"/>
    <property type="evidence" value="ECO:0007669"/>
    <property type="project" value="Ensembl"/>
</dbReference>
<evidence type="ECO:0000256" key="7">
    <source>
        <dbReference type="ARBA" id="ARBA00022692"/>
    </source>
</evidence>
<dbReference type="InParanoid" id="A0A5F8A5A8"/>
<evidence type="ECO:0000256" key="11">
    <source>
        <dbReference type="ARBA" id="ARBA00023040"/>
    </source>
</evidence>
<dbReference type="GO" id="GO:0010595">
    <property type="term" value="P:positive regulation of endothelial cell migration"/>
    <property type="evidence" value="ECO:0007669"/>
    <property type="project" value="Ensembl"/>
</dbReference>
<evidence type="ECO:0000256" key="15">
    <source>
        <dbReference type="ARBA" id="ARBA00023180"/>
    </source>
</evidence>
<dbReference type="GO" id="GO:0004930">
    <property type="term" value="F:G protein-coupled receptor activity"/>
    <property type="evidence" value="ECO:0007669"/>
    <property type="project" value="UniProtKB-KW"/>
</dbReference>
<keyword evidence="17" id="KW-0393">Immunoglobulin domain</keyword>
<dbReference type="VEuPathDB" id="HostDB:ENSMMUG00000003204"/>
<dbReference type="Bgee" id="ENSMMUG00000003204">
    <property type="expression patterns" value="Expressed in adipose tissue and 20 other cell types or tissues"/>
</dbReference>
<dbReference type="InterPro" id="IPR001879">
    <property type="entry name" value="GPCR_2_extracellular_dom"/>
</dbReference>
<feature type="transmembrane region" description="Helical" evidence="21">
    <location>
        <begin position="1054"/>
        <end position="1076"/>
    </location>
</feature>
<keyword evidence="16" id="KW-0807">Transducer</keyword>
<evidence type="ECO:0000256" key="6">
    <source>
        <dbReference type="ARBA" id="ARBA00022687"/>
    </source>
</evidence>
<dbReference type="SMART" id="SM00409">
    <property type="entry name" value="IG"/>
    <property type="match status" value="1"/>
</dbReference>
<comment type="subcellular location">
    <subcellularLocation>
        <location evidence="1">Cell membrane</location>
        <topology evidence="1">Multi-pass membrane protein</topology>
    </subcellularLocation>
</comment>
<evidence type="ECO:0000256" key="5">
    <source>
        <dbReference type="ARBA" id="ARBA00022657"/>
    </source>
</evidence>
<feature type="chain" id="PRO_5023814552" description="Adhesion G protein-coupled receptor A2" evidence="22">
    <location>
        <begin position="34"/>
        <end position="1348"/>
    </location>
</feature>
<feature type="region of interest" description="Disordered" evidence="20">
    <location>
        <begin position="1113"/>
        <end position="1135"/>
    </location>
</feature>
<evidence type="ECO:0000259" key="23">
    <source>
        <dbReference type="PROSITE" id="PS50227"/>
    </source>
</evidence>
<feature type="domain" description="G-protein coupled receptors family 2 profile 1" evidence="23">
    <location>
        <begin position="327"/>
        <end position="421"/>
    </location>
</feature>
<dbReference type="PROSITE" id="PS00650">
    <property type="entry name" value="G_PROTEIN_RECEP_F2_2"/>
    <property type="match status" value="1"/>
</dbReference>
<dbReference type="Pfam" id="PF26588">
    <property type="entry name" value="GAIN_ADGRA3"/>
    <property type="match status" value="1"/>
</dbReference>
<protein>
    <recommendedName>
        <fullName evidence="18">Adhesion G protein-coupled receptor A2</fullName>
    </recommendedName>
    <alternativeName>
        <fullName evidence="19">G-protein coupled receptor 124</fullName>
    </alternativeName>
</protein>
<dbReference type="STRING" id="9544.ENSMMUP00000072547"/>
<dbReference type="InterPro" id="IPR003591">
    <property type="entry name" value="Leu-rich_rpt_typical-subtyp"/>
</dbReference>
<keyword evidence="9" id="KW-0677">Repeat</keyword>
<evidence type="ECO:0000256" key="21">
    <source>
        <dbReference type="SAM" id="Phobius"/>
    </source>
</evidence>
<dbReference type="SUPFAM" id="SSF111418">
    <property type="entry name" value="Hormone receptor domain"/>
    <property type="match status" value="1"/>
</dbReference>
<evidence type="ECO:0000256" key="22">
    <source>
        <dbReference type="SAM" id="SignalP"/>
    </source>
</evidence>
<evidence type="ECO:0000256" key="19">
    <source>
        <dbReference type="ARBA" id="ARBA00082043"/>
    </source>
</evidence>
<dbReference type="OMA" id="STHYLWH"/>
<evidence type="ECO:0000313" key="25">
    <source>
        <dbReference type="Ensembl" id="ENSMMUP00000072547.1"/>
    </source>
</evidence>
<keyword evidence="12 21" id="KW-0472">Membrane</keyword>
<dbReference type="InterPro" id="IPR003599">
    <property type="entry name" value="Ig_sub"/>
</dbReference>
<dbReference type="InterPro" id="IPR032675">
    <property type="entry name" value="LRR_dom_sf"/>
</dbReference>
<dbReference type="GO" id="GO:0007166">
    <property type="term" value="P:cell surface receptor signaling pathway"/>
    <property type="evidence" value="ECO:0000318"/>
    <property type="project" value="GO_Central"/>
</dbReference>
<dbReference type="ExpressionAtlas" id="A0A5F8A5A8">
    <property type="expression patterns" value="baseline and differential"/>
</dbReference>
<name>A0A5F8A5A8_MACMU</name>
<dbReference type="Gene3D" id="1.20.1070.10">
    <property type="entry name" value="Rhodopsin 7-helix transmembrane proteins"/>
    <property type="match status" value="1"/>
</dbReference>
<dbReference type="GO" id="GO:0005886">
    <property type="term" value="C:plasma membrane"/>
    <property type="evidence" value="ECO:0000318"/>
    <property type="project" value="GO_Central"/>
</dbReference>
<dbReference type="GO" id="GO:0060070">
    <property type="term" value="P:canonical Wnt signaling pathway"/>
    <property type="evidence" value="ECO:0007669"/>
    <property type="project" value="Ensembl"/>
</dbReference>
<organism evidence="25 26">
    <name type="scientific">Macaca mulatta</name>
    <name type="common">Rhesus macaque</name>
    <dbReference type="NCBI Taxonomy" id="9544"/>
    <lineage>
        <taxon>Eukaryota</taxon>
        <taxon>Metazoa</taxon>
        <taxon>Chordata</taxon>
        <taxon>Craniata</taxon>
        <taxon>Vertebrata</taxon>
        <taxon>Euteleostomi</taxon>
        <taxon>Mammalia</taxon>
        <taxon>Eutheria</taxon>
        <taxon>Euarchontoglires</taxon>
        <taxon>Primates</taxon>
        <taxon>Haplorrhini</taxon>
        <taxon>Catarrhini</taxon>
        <taxon>Cercopithecidae</taxon>
        <taxon>Cercopithecinae</taxon>
        <taxon>Macaca</taxon>
    </lineage>
</organism>
<feature type="compositionally biased region" description="Low complexity" evidence="20">
    <location>
        <begin position="990"/>
        <end position="1000"/>
    </location>
</feature>
<keyword evidence="10 21" id="KW-1133">Transmembrane helix</keyword>
<dbReference type="GO" id="GO:0002040">
    <property type="term" value="P:sprouting angiogenesis"/>
    <property type="evidence" value="ECO:0000318"/>
    <property type="project" value="GO_Central"/>
</dbReference>
<gene>
    <name evidence="25 27" type="primary">ADGRA2</name>
</gene>
<feature type="region of interest" description="Disordered" evidence="20">
    <location>
        <begin position="565"/>
        <end position="591"/>
    </location>
</feature>
<dbReference type="Pfam" id="PF13855">
    <property type="entry name" value="LRR_8"/>
    <property type="match status" value="1"/>
</dbReference>
<feature type="region of interest" description="Disordered" evidence="20">
    <location>
        <begin position="1221"/>
        <end position="1319"/>
    </location>
</feature>
<dbReference type="InterPro" id="IPR017983">
    <property type="entry name" value="GPCR_2_secretin-like_CS"/>
</dbReference>
<dbReference type="Proteomes" id="UP000006718">
    <property type="component" value="Chromosome 8"/>
</dbReference>
<sequence length="1348" mass="143530">MGARERRMRGAPARLLLPLLLWLLLLLAPEARGSPGCPLPIRSCKCSGERPKGLSGGVPGPARRRVVCGGGDLPEPPEPGLLPNGTVTLLLSNNKITGLRNGSFLGLSLLEKLDLRNNIISTVQPGAFLGLGELKRLDLSNNRIGCLTSETFRGLPRLLRLNISGNIFSSLQPGVFDELPALKVVDLGTEFLTCDCRLRWLLPWAQNRSLQLSERTLCAYPSALHAQALGSLQEAQLCCEGALELHTHHLIPSLRQVVFQGDRLPFQCSASYLGNDTRIRWYHNRAPVEGDEQAGILLAESLIHDCTFITSELTLSHIGVWASGEWECTVSTAQGNASKKVEIVVLETSASYCPAERVANNRGDFRWPRTLAGITAYQSCLQYPFTSVPLGGGAPGTRASRRCDRAGRWEPGDYSHCLYTNDITRVLYTFVLMPINASNALTLAHQLRVYTAEAASFSDMMDVVYVAQMIQKFLGYVDQIKELVEVMVDMASNLMLVDEHLLWLAQREDKACSRIVGALERIGGAALSPHAQHISVNARNVALEAYLIKPHSYVGLTCTAFQRREGGVPGAQPGSPGQNPRPEPEPPADQQLRFRCTTGRPNVSLSSFHIKNSVALASIQLPPSLFSSLPAALAPPVPPDCTLQLLVFRNGRLFRSHSNASRPGAPGPGKRRGVATPVIFAGTRAERLSQGGGGRGGRAAPCGIPLHSPAAALPLRHHHHLHPQPQLHPCVPEGLAHAAEPLLPHGHDLCRLCGGHHTHQLPDGLPGGGHHPALLLPVHAALDGGEGASVPQGAHLEGTPSARRGPRPACSQSYAPVLFDSWRDSTHYLWHHGCSQHPQLPGPQPLVSTPPSCPKPTYLTPDAFHSTGRATCQVHPTITQPKPMHADQAILVSALTISCLPHHPGPQPHPGHALWPHHCFCVSCSCWLVWRPSLGAFYIPVALILLITWIYFLCAGLRLRGPLAQRPKGGNSRASLEAGEELRGSTRLRGSGPLLSDSGSLLATGSARVGTPGPPEDGDSLYSPGVQLGALVTTHFLYLAMWACGALAVSQRWLPRVVCSCLYGAAASALGLFVFTHHCARRRDVRASWRACCPPASPSAPHALPRALPAAAAEDGSPVFGEGPPSLKSSPSGSSGHPLALGPCKLTNLQLAQSQVCEAGAAACGEEEPEAAGPRGSLGPRHPNNVHHGRRAHKGRAKGHRAGEAGGKNRLKALRGGAAGAPELLSSESGSLHNSPTDSYLGSSRNSPGVGLQLEGEPMLTPSEGSDTSAAPLSEAGRPGQRRSASRDSLKGGGALEKESKRRSYPLNAASLNGVPKGGKYDDVTMMGAEVASGGCMKTGLWKSETTV</sequence>
<dbReference type="GeneTree" id="ENSGT00940000158941"/>
<dbReference type="InterPro" id="IPR000483">
    <property type="entry name" value="Cys-rich_flank_reg_C"/>
</dbReference>
<reference evidence="25" key="3">
    <citation type="submission" date="2025-08" db="UniProtKB">
        <authorList>
            <consortium name="Ensembl"/>
        </authorList>
    </citation>
    <scope>IDENTIFICATION</scope>
    <source>
        <strain evidence="25">17573</strain>
    </source>
</reference>
<dbReference type="Gene3D" id="3.80.10.10">
    <property type="entry name" value="Ribonuclease Inhibitor"/>
    <property type="match status" value="1"/>
</dbReference>
<dbReference type="PANTHER" id="PTHR45930:SF1">
    <property type="entry name" value="ADHESION G PROTEIN-COUPLED RECEPTOR A2"/>
    <property type="match status" value="1"/>
</dbReference>
<proteinExistence type="inferred from homology"/>
<evidence type="ECO:0000256" key="4">
    <source>
        <dbReference type="ARBA" id="ARBA00022614"/>
    </source>
</evidence>
<feature type="compositionally biased region" description="Low complexity" evidence="20">
    <location>
        <begin position="1121"/>
        <end position="1135"/>
    </location>
</feature>
<dbReference type="InterPro" id="IPR036179">
    <property type="entry name" value="Ig-like_dom_sf"/>
</dbReference>
<dbReference type="GO" id="GO:0045765">
    <property type="term" value="P:regulation of angiogenesis"/>
    <property type="evidence" value="ECO:0007669"/>
    <property type="project" value="Ensembl"/>
</dbReference>
<evidence type="ECO:0000256" key="18">
    <source>
        <dbReference type="ARBA" id="ARBA00070458"/>
    </source>
</evidence>
<evidence type="ECO:0000256" key="2">
    <source>
        <dbReference type="ARBA" id="ARBA00007343"/>
    </source>
</evidence>
<dbReference type="InterPro" id="IPR007110">
    <property type="entry name" value="Ig-like_dom"/>
</dbReference>
<dbReference type="Gene3D" id="4.10.1240.10">
    <property type="entry name" value="GPCR, family 2, extracellular hormone receptor domain"/>
    <property type="match status" value="1"/>
</dbReference>
<dbReference type="GO" id="GO:0007417">
    <property type="term" value="P:central nervous system development"/>
    <property type="evidence" value="ECO:0000318"/>
    <property type="project" value="GO_Central"/>
</dbReference>
<dbReference type="GO" id="GO:0090263">
    <property type="term" value="P:positive regulation of canonical Wnt signaling pathway"/>
    <property type="evidence" value="ECO:0000318"/>
    <property type="project" value="GO_Central"/>
</dbReference>
<dbReference type="GO" id="GO:1900747">
    <property type="term" value="P:negative regulation of vascular endothelial growth factor signaling pathway"/>
    <property type="evidence" value="ECO:0007669"/>
    <property type="project" value="Ensembl"/>
</dbReference>
<dbReference type="SMART" id="SM00082">
    <property type="entry name" value="LRRCT"/>
    <property type="match status" value="1"/>
</dbReference>
<feature type="compositionally biased region" description="Basic and acidic residues" evidence="20">
    <location>
        <begin position="1285"/>
        <end position="1302"/>
    </location>
</feature>
<accession>A0A5F8A5A8</accession>
<evidence type="ECO:0000256" key="9">
    <source>
        <dbReference type="ARBA" id="ARBA00022737"/>
    </source>
</evidence>
<feature type="domain" description="Ig-like" evidence="24">
    <location>
        <begin position="260"/>
        <end position="344"/>
    </location>
</feature>
<keyword evidence="13" id="KW-1015">Disulfide bond</keyword>
<dbReference type="PROSITE" id="PS50227">
    <property type="entry name" value="G_PROTEIN_RECEP_F2_3"/>
    <property type="match status" value="1"/>
</dbReference>
<dbReference type="Gene3D" id="2.60.40.10">
    <property type="entry name" value="Immunoglobulins"/>
    <property type="match status" value="1"/>
</dbReference>
<feature type="region of interest" description="Disordered" evidence="20">
    <location>
        <begin position="1168"/>
        <end position="1208"/>
    </location>
</feature>
<dbReference type="InterPro" id="IPR001611">
    <property type="entry name" value="Leu-rich_rpt"/>
</dbReference>
<keyword evidence="7 21" id="KW-0812">Transmembrane</keyword>
<comment type="similarity">
    <text evidence="2">Belongs to the G-protein coupled receptor 2 family. Adhesion G-protein coupled receptor (ADGR) subfamily.</text>
</comment>
<evidence type="ECO:0000256" key="14">
    <source>
        <dbReference type="ARBA" id="ARBA00023170"/>
    </source>
</evidence>
<evidence type="ECO:0000256" key="13">
    <source>
        <dbReference type="ARBA" id="ARBA00023157"/>
    </source>
</evidence>
<keyword evidence="5" id="KW-0037">Angiogenesis</keyword>
<evidence type="ECO:0000256" key="10">
    <source>
        <dbReference type="ARBA" id="ARBA00022989"/>
    </source>
</evidence>
<dbReference type="FunCoup" id="A0A5F8A5A8">
    <property type="interactions" value="884"/>
</dbReference>
<dbReference type="PANTHER" id="PTHR45930">
    <property type="entry name" value="G-PROTEIN COUPLED RECEPTOR 124-LIKE PROTEIN"/>
    <property type="match status" value="1"/>
</dbReference>
<dbReference type="Ensembl" id="ENSMMUT00000107231.1">
    <property type="protein sequence ID" value="ENSMMUP00000072547.1"/>
    <property type="gene ID" value="ENSMMUG00000003204.4"/>
</dbReference>